<evidence type="ECO:0000256" key="10">
    <source>
        <dbReference type="ARBA" id="ARBA00024221"/>
    </source>
</evidence>
<dbReference type="GO" id="GO:0006646">
    <property type="term" value="P:phosphatidylethanolamine biosynthetic process"/>
    <property type="evidence" value="ECO:0007669"/>
    <property type="project" value="UniProtKB-UniPathway"/>
</dbReference>
<keyword evidence="7" id="KW-0594">Phospholipid biosynthesis</keyword>
<reference evidence="13 14" key="1">
    <citation type="submission" date="2020-04" db="EMBL/GenBank/DDBJ databases">
        <title>Perkinsus olseni comparative genomics.</title>
        <authorList>
            <person name="Bogema D.R."/>
        </authorList>
    </citation>
    <scope>NUCLEOTIDE SEQUENCE [LARGE SCALE GENOMIC DNA]</scope>
    <source>
        <strain evidence="13 14">ATCC PRA-207</strain>
    </source>
</reference>
<dbReference type="UniPathway" id="UPA00558">
    <property type="reaction ID" value="UER00742"/>
</dbReference>
<keyword evidence="6" id="KW-0443">Lipid metabolism</keyword>
<evidence type="ECO:0000256" key="8">
    <source>
        <dbReference type="ARBA" id="ARBA00023264"/>
    </source>
</evidence>
<evidence type="ECO:0000256" key="7">
    <source>
        <dbReference type="ARBA" id="ARBA00023209"/>
    </source>
</evidence>
<accession>A0A7J6SX50</accession>
<dbReference type="SUPFAM" id="SSF52374">
    <property type="entry name" value="Nucleotidylyl transferase"/>
    <property type="match status" value="1"/>
</dbReference>
<dbReference type="OMA" id="AVRNCRW"/>
<evidence type="ECO:0000256" key="2">
    <source>
        <dbReference type="ARBA" id="ARBA00010101"/>
    </source>
</evidence>
<dbReference type="PANTHER" id="PTHR45780:SF2">
    <property type="entry name" value="ETHANOLAMINE-PHOSPHATE CYTIDYLYLTRANSFERASE"/>
    <property type="match status" value="1"/>
</dbReference>
<protein>
    <recommendedName>
        <fullName evidence="10">ethanolamine-phosphate cytidylyltransferase</fullName>
        <ecNumber evidence="10">2.7.7.14</ecNumber>
    </recommendedName>
    <alternativeName>
        <fullName evidence="11">CTP:phosphoethanolamine cytidylyltransferase</fullName>
    </alternativeName>
</protein>
<feature type="non-terminal residue" evidence="13">
    <location>
        <position position="1"/>
    </location>
</feature>
<evidence type="ECO:0000256" key="3">
    <source>
        <dbReference type="ARBA" id="ARBA00022516"/>
    </source>
</evidence>
<feature type="domain" description="Cytidyltransferase-like" evidence="12">
    <location>
        <begin position="31"/>
        <end position="155"/>
    </location>
</feature>
<dbReference type="AlphaFoldDB" id="A0A7J6SX50"/>
<evidence type="ECO:0000256" key="9">
    <source>
        <dbReference type="ARBA" id="ARBA00024191"/>
    </source>
</evidence>
<comment type="pathway">
    <text evidence="9">Phospholipid metabolism; phosphatidylethanolamine biosynthesis; phosphatidylethanolamine from ethanolamine: step 2/3.</text>
</comment>
<evidence type="ECO:0000256" key="5">
    <source>
        <dbReference type="ARBA" id="ARBA00022695"/>
    </source>
</evidence>
<comment type="caution">
    <text evidence="13">The sequence shown here is derived from an EMBL/GenBank/DDBJ whole genome shotgun (WGS) entry which is preliminary data.</text>
</comment>
<dbReference type="InterPro" id="IPR014729">
    <property type="entry name" value="Rossmann-like_a/b/a_fold"/>
</dbReference>
<feature type="non-terminal residue" evidence="13">
    <location>
        <position position="184"/>
    </location>
</feature>
<dbReference type="NCBIfam" id="TIGR00125">
    <property type="entry name" value="cyt_tran_rel"/>
    <property type="match status" value="1"/>
</dbReference>
<keyword evidence="4 13" id="KW-0808">Transferase</keyword>
<evidence type="ECO:0000256" key="4">
    <source>
        <dbReference type="ARBA" id="ARBA00022679"/>
    </source>
</evidence>
<organism evidence="13 14">
    <name type="scientific">Perkinsus olseni</name>
    <name type="common">Perkinsus atlanticus</name>
    <dbReference type="NCBI Taxonomy" id="32597"/>
    <lineage>
        <taxon>Eukaryota</taxon>
        <taxon>Sar</taxon>
        <taxon>Alveolata</taxon>
        <taxon>Perkinsozoa</taxon>
        <taxon>Perkinsea</taxon>
        <taxon>Perkinsida</taxon>
        <taxon>Perkinsidae</taxon>
        <taxon>Perkinsus</taxon>
    </lineage>
</organism>
<keyword evidence="5 13" id="KW-0548">Nucleotidyltransferase</keyword>
<dbReference type="Proteomes" id="UP000553632">
    <property type="component" value="Unassembled WGS sequence"/>
</dbReference>
<sequence length="184" mass="20430">FYFLTPSSSMPDHVDLSTTSDVILHRQVRGYIDGCFDIMHSGHYNAIRQAKAQCDVLVVGIHSDEVIAKSKAPPVMKQEERYELLKHIKWVDEILYDAPYDISLKTLEKARADFCVHGDDMPVDASGKGVYDELRDAGVLRIIKRTEGVSTTDLVGRLLLLTKDHLSGSNLDGGLGPNERSCVS</sequence>
<evidence type="ECO:0000256" key="1">
    <source>
        <dbReference type="ARBA" id="ARBA00005189"/>
    </source>
</evidence>
<dbReference type="GO" id="GO:0004306">
    <property type="term" value="F:ethanolamine-phosphate cytidylyltransferase activity"/>
    <property type="evidence" value="ECO:0007669"/>
    <property type="project" value="UniProtKB-EC"/>
</dbReference>
<evidence type="ECO:0000256" key="11">
    <source>
        <dbReference type="ARBA" id="ARBA00031473"/>
    </source>
</evidence>
<gene>
    <name evidence="13" type="primary">PCYT2_2</name>
    <name evidence="13" type="ORF">FOZ63_015192</name>
</gene>
<evidence type="ECO:0000313" key="14">
    <source>
        <dbReference type="Proteomes" id="UP000553632"/>
    </source>
</evidence>
<keyword evidence="8" id="KW-1208">Phospholipid metabolism</keyword>
<dbReference type="InterPro" id="IPR004821">
    <property type="entry name" value="Cyt_trans-like"/>
</dbReference>
<keyword evidence="14" id="KW-1185">Reference proteome</keyword>
<dbReference type="Pfam" id="PF01467">
    <property type="entry name" value="CTP_transf_like"/>
    <property type="match status" value="1"/>
</dbReference>
<comment type="pathway">
    <text evidence="1">Lipid metabolism.</text>
</comment>
<evidence type="ECO:0000256" key="6">
    <source>
        <dbReference type="ARBA" id="ARBA00023098"/>
    </source>
</evidence>
<dbReference type="EC" id="2.7.7.14" evidence="10"/>
<dbReference type="PANTHER" id="PTHR45780">
    <property type="entry name" value="ETHANOLAMINE-PHOSPHATE CYTIDYLYLTRANSFERASE"/>
    <property type="match status" value="1"/>
</dbReference>
<proteinExistence type="inferred from homology"/>
<keyword evidence="3" id="KW-0444">Lipid biosynthesis</keyword>
<name>A0A7J6SX50_PEROL</name>
<evidence type="ECO:0000313" key="13">
    <source>
        <dbReference type="EMBL" id="KAF4737393.1"/>
    </source>
</evidence>
<evidence type="ECO:0000259" key="12">
    <source>
        <dbReference type="Pfam" id="PF01467"/>
    </source>
</evidence>
<dbReference type="GO" id="GO:0005737">
    <property type="term" value="C:cytoplasm"/>
    <property type="evidence" value="ECO:0007669"/>
    <property type="project" value="TreeGrafter"/>
</dbReference>
<dbReference type="InterPro" id="IPR044608">
    <property type="entry name" value="Ect1/PCYT2"/>
</dbReference>
<dbReference type="EMBL" id="JABANO010015130">
    <property type="protein sequence ID" value="KAF4737393.1"/>
    <property type="molecule type" value="Genomic_DNA"/>
</dbReference>
<dbReference type="Gene3D" id="3.40.50.620">
    <property type="entry name" value="HUPs"/>
    <property type="match status" value="1"/>
</dbReference>
<comment type="similarity">
    <text evidence="2">Belongs to the cytidylyltransferase family.</text>
</comment>